<evidence type="ECO:0000256" key="1">
    <source>
        <dbReference type="ARBA" id="ARBA00001966"/>
    </source>
</evidence>
<evidence type="ECO:0000256" key="3">
    <source>
        <dbReference type="ARBA" id="ARBA00022691"/>
    </source>
</evidence>
<keyword evidence="5" id="KW-0408">Iron</keyword>
<dbReference type="PANTHER" id="PTHR43787:SF11">
    <property type="entry name" value="UPF0026 PROTEIN SLR1464"/>
    <property type="match status" value="1"/>
</dbReference>
<organism evidence="8 9">
    <name type="scientific">Chloracidobacterium sp. N</name>
    <dbReference type="NCBI Taxonomy" id="2821540"/>
    <lineage>
        <taxon>Bacteria</taxon>
        <taxon>Pseudomonadati</taxon>
        <taxon>Acidobacteriota</taxon>
        <taxon>Terriglobia</taxon>
        <taxon>Terriglobales</taxon>
        <taxon>Acidobacteriaceae</taxon>
        <taxon>Chloracidobacterium</taxon>
        <taxon>Chloracidobacterium aggregatum</taxon>
    </lineage>
</organism>
<dbReference type="InterPro" id="IPR013785">
    <property type="entry name" value="Aldolase_TIM"/>
</dbReference>
<dbReference type="RefSeq" id="WP_211422108.1">
    <property type="nucleotide sequence ID" value="NZ_CP072642.1"/>
</dbReference>
<dbReference type="SFLD" id="SFLDG01083">
    <property type="entry name" value="Uncharacterised_Radical_SAM_Su"/>
    <property type="match status" value="1"/>
</dbReference>
<evidence type="ECO:0000256" key="4">
    <source>
        <dbReference type="ARBA" id="ARBA00022723"/>
    </source>
</evidence>
<keyword evidence="4" id="KW-0479">Metal-binding</keyword>
<gene>
    <name evidence="8" type="ORF">J8C05_10370</name>
</gene>
<dbReference type="SUPFAM" id="SSF102114">
    <property type="entry name" value="Radical SAM enzymes"/>
    <property type="match status" value="1"/>
</dbReference>
<evidence type="ECO:0000313" key="9">
    <source>
        <dbReference type="Proteomes" id="UP000677668"/>
    </source>
</evidence>
<dbReference type="Gene3D" id="3.20.20.70">
    <property type="entry name" value="Aldolase class I"/>
    <property type="match status" value="1"/>
</dbReference>
<dbReference type="InterPro" id="IPR007197">
    <property type="entry name" value="rSAM"/>
</dbReference>
<sequence length="267" mass="29736">MTQDHTHDIDPQTQLHTTYVYGPVPSRRLGVSLGVNPLPVETKVCNFDCPYCECGWTVSDRPAGNMPRLETLAAELEARLRQCQAQGIRLDAITFAGNGEPTLHPRFRDLVEETCQLRDRYAPQAKVAVLTNATRLRRPEVRAGLQRADIRQFKLDAGTEAMFRRVDRPYGQLTLARIVEDICAFDGPKMLQSMFFRGVSAGAPIDNTTPEEVAAWLGHVARIQPTEVHLYSLDRTPAEATLEKVSRAELEAIAGRVRALGIPAETF</sequence>
<name>A0ABX8AYH1_9BACT</name>
<comment type="cofactor">
    <cofactor evidence="1">
        <name>[4Fe-4S] cluster</name>
        <dbReference type="ChEBI" id="CHEBI:49883"/>
    </cofactor>
</comment>
<dbReference type="Pfam" id="PF04055">
    <property type="entry name" value="Radical_SAM"/>
    <property type="match status" value="1"/>
</dbReference>
<dbReference type="Proteomes" id="UP000677668">
    <property type="component" value="Chromosome 1"/>
</dbReference>
<accession>A0ABX8AYH1</accession>
<dbReference type="SFLD" id="SFLDS00029">
    <property type="entry name" value="Radical_SAM"/>
    <property type="match status" value="1"/>
</dbReference>
<evidence type="ECO:0000256" key="5">
    <source>
        <dbReference type="ARBA" id="ARBA00023004"/>
    </source>
</evidence>
<proteinExistence type="predicted"/>
<dbReference type="PROSITE" id="PS51918">
    <property type="entry name" value="RADICAL_SAM"/>
    <property type="match status" value="1"/>
</dbReference>
<dbReference type="InterPro" id="IPR058240">
    <property type="entry name" value="rSAM_sf"/>
</dbReference>
<keyword evidence="2" id="KW-0004">4Fe-4S</keyword>
<protein>
    <submittedName>
        <fullName evidence="8">Radical SAM protein</fullName>
    </submittedName>
</protein>
<dbReference type="CDD" id="cd01335">
    <property type="entry name" value="Radical_SAM"/>
    <property type="match status" value="1"/>
</dbReference>
<dbReference type="PANTHER" id="PTHR43787">
    <property type="entry name" value="FEMO COFACTOR BIOSYNTHESIS PROTEIN NIFB-RELATED"/>
    <property type="match status" value="1"/>
</dbReference>
<evidence type="ECO:0000259" key="7">
    <source>
        <dbReference type="PROSITE" id="PS51918"/>
    </source>
</evidence>
<evidence type="ECO:0000256" key="2">
    <source>
        <dbReference type="ARBA" id="ARBA00022485"/>
    </source>
</evidence>
<keyword evidence="3" id="KW-0949">S-adenosyl-L-methionine</keyword>
<evidence type="ECO:0000256" key="6">
    <source>
        <dbReference type="ARBA" id="ARBA00023014"/>
    </source>
</evidence>
<evidence type="ECO:0000313" key="8">
    <source>
        <dbReference type="EMBL" id="QUV93758.1"/>
    </source>
</evidence>
<reference evidence="8 9" key="1">
    <citation type="submission" date="2021-03" db="EMBL/GenBank/DDBJ databases">
        <title>Genomic and phenotypic characterization of Chloracidobacterium isolates provides evidence for multiple species.</title>
        <authorList>
            <person name="Saini M.K."/>
            <person name="Costas A.M.G."/>
            <person name="Tank M."/>
            <person name="Bryant D.A."/>
        </authorList>
    </citation>
    <scope>NUCLEOTIDE SEQUENCE [LARGE SCALE GENOMIC DNA]</scope>
    <source>
        <strain evidence="8 9">N</strain>
    </source>
</reference>
<feature type="domain" description="Radical SAM core" evidence="7">
    <location>
        <begin position="23"/>
        <end position="263"/>
    </location>
</feature>
<dbReference type="EMBL" id="CP072642">
    <property type="protein sequence ID" value="QUV93758.1"/>
    <property type="molecule type" value="Genomic_DNA"/>
</dbReference>
<dbReference type="InterPro" id="IPR040084">
    <property type="entry name" value="GTPase_Obg"/>
</dbReference>
<keyword evidence="9" id="KW-1185">Reference proteome</keyword>
<keyword evidence="6" id="KW-0411">Iron-sulfur</keyword>